<proteinExistence type="predicted"/>
<name>A0AAV3L4I4_ENTFC</name>
<sequence>MVSSSLQSLLNDLHRTFAQLPVELQPYAEMILNDVNNGELVIKEGWEFTDYLNEYQLSEEDDFIQDLVDSTNINEALLREMLDLRLTEVNINEYSRFDKLKSSVNVGHFSGYIEKNLGKMVIPIKVNMLIDRLLRAFLLEDVFDVTEYIKNYFN</sequence>
<protein>
    <submittedName>
        <fullName evidence="1">Uncharacterized protein</fullName>
    </submittedName>
</protein>
<evidence type="ECO:0000313" key="1">
    <source>
        <dbReference type="EMBL" id="ERT50272.1"/>
    </source>
</evidence>
<dbReference type="Proteomes" id="UP000017126">
    <property type="component" value="Unassembled WGS sequence"/>
</dbReference>
<gene>
    <name evidence="1" type="ORF">O991_01801</name>
</gene>
<accession>A0AAV3L4I4</accession>
<dbReference type="AlphaFoldDB" id="A0AAV3L4I4"/>
<comment type="caution">
    <text evidence="1">The sequence shown here is derived from an EMBL/GenBank/DDBJ whole genome shotgun (WGS) entry which is preliminary data.</text>
</comment>
<reference evidence="1 2" key="1">
    <citation type="submission" date="2013-09" db="EMBL/GenBank/DDBJ databases">
        <title>The Genome Sequence of Enterococcus faecium 10/96A.</title>
        <authorList>
            <consortium name="The Broad Institute Genome Sequencing Platform"/>
            <consortium name="The Broad Institute Genome Sequencing Center for Infectious Disease"/>
            <person name="Earl A.M."/>
            <person name="Gilmore M.S."/>
            <person name="Lebreton F."/>
            <person name="Courvalin P."/>
            <person name="Walker B."/>
            <person name="Young S.K."/>
            <person name="Zeng Q."/>
            <person name="Gargeya S."/>
            <person name="Fitzgerald M."/>
            <person name="Haas B."/>
            <person name="Abouelleil A."/>
            <person name="Alvarado L."/>
            <person name="Arachchi H.M."/>
            <person name="Berlin A.M."/>
            <person name="Chapman S.B."/>
            <person name="Dewar J."/>
            <person name="Goldberg J."/>
            <person name="Griggs A."/>
            <person name="Gujja S."/>
            <person name="Hansen M."/>
            <person name="Howarth C."/>
            <person name="Imamovic A."/>
            <person name="Larimer J."/>
            <person name="McCowan C."/>
            <person name="Murphy C."/>
            <person name="Neiman D."/>
            <person name="Pearson M."/>
            <person name="Priest M."/>
            <person name="Roberts A."/>
            <person name="Saif S."/>
            <person name="Shea T."/>
            <person name="Sisk P."/>
            <person name="Sykes S."/>
            <person name="Wortman J."/>
            <person name="Nusbaum C."/>
            <person name="Birren B."/>
        </authorList>
    </citation>
    <scope>NUCLEOTIDE SEQUENCE [LARGE SCALE GENOMIC DNA]</scope>
    <source>
        <strain evidence="1 2">10/96A</strain>
    </source>
</reference>
<evidence type="ECO:0000313" key="2">
    <source>
        <dbReference type="Proteomes" id="UP000017126"/>
    </source>
</evidence>
<dbReference type="EMBL" id="AXOL01000051">
    <property type="protein sequence ID" value="ERT50272.1"/>
    <property type="molecule type" value="Genomic_DNA"/>
</dbReference>
<organism evidence="1 2">
    <name type="scientific">Enterococcus faecium 10/96A</name>
    <dbReference type="NCBI Taxonomy" id="1391465"/>
    <lineage>
        <taxon>Bacteria</taxon>
        <taxon>Bacillati</taxon>
        <taxon>Bacillota</taxon>
        <taxon>Bacilli</taxon>
        <taxon>Lactobacillales</taxon>
        <taxon>Enterococcaceae</taxon>
        <taxon>Enterococcus</taxon>
    </lineage>
</organism>